<dbReference type="InterPro" id="IPR024253">
    <property type="entry name" value="Phosducin_thioredoxin-like_dom"/>
</dbReference>
<protein>
    <submittedName>
        <fullName evidence="6">Phosducin-like</fullName>
    </submittedName>
</protein>
<dbReference type="CDD" id="cd02987">
    <property type="entry name" value="Phd_like_Phd"/>
    <property type="match status" value="1"/>
</dbReference>
<dbReference type="InterPro" id="IPR023196">
    <property type="entry name" value="Phosducin_N_dom_sf"/>
</dbReference>
<dbReference type="SUPFAM" id="SSF52833">
    <property type="entry name" value="Thioredoxin-like"/>
    <property type="match status" value="1"/>
</dbReference>
<keyword evidence="3" id="KW-0844">Vision</keyword>
<feature type="region of interest" description="Disordered" evidence="4">
    <location>
        <begin position="15"/>
        <end position="53"/>
    </location>
</feature>
<keyword evidence="7" id="KW-1185">Reference proteome</keyword>
<dbReference type="Pfam" id="PF02114">
    <property type="entry name" value="Phosducin"/>
    <property type="match status" value="1"/>
</dbReference>
<dbReference type="PANTHER" id="PTHR46052">
    <property type="entry name" value="PHOSDUCIN-LIKE PROTEIN"/>
    <property type="match status" value="1"/>
</dbReference>
<evidence type="ECO:0000256" key="4">
    <source>
        <dbReference type="SAM" id="MobiDB-lite"/>
    </source>
</evidence>
<dbReference type="Proteomes" id="UP000694388">
    <property type="component" value="Unplaced"/>
</dbReference>
<sequence length="296" mass="33077">MATLDDRLLGEKLDYYCSSSEDEGEDQAEHDDEVKHHPGKGLNVEGRAVNTGPKGVINDWRRYKQLEAEGKEEAKRERERLYRNLAPTVMSPDERKKLQQQKMEECEERERCSGDEEEEEFLQRYRARRMAEMQCRLAGKPMYGQVYELADGEAFVAVVDGAPICTPVAVHVWAPGVPACKALNGCFTCLAASYPSVKFCCVRVETCGASRRFERRALPALLVYRGGELVGNFPRISDQLGDDFFAGDLEGFMQEYGLLPQPGEGIDSACHPSEVGKMSTSVAAKRLHTKGRDIDG</sequence>
<dbReference type="OMA" id="GIIEMMP"/>
<reference evidence="6" key="2">
    <citation type="submission" date="2025-09" db="UniProtKB">
        <authorList>
            <consortium name="Ensembl"/>
        </authorList>
    </citation>
    <scope>IDENTIFICATION</scope>
</reference>
<dbReference type="InterPro" id="IPR001200">
    <property type="entry name" value="Phosducin"/>
</dbReference>
<organism evidence="6 7">
    <name type="scientific">Eptatretus burgeri</name>
    <name type="common">Inshore hagfish</name>
    <dbReference type="NCBI Taxonomy" id="7764"/>
    <lineage>
        <taxon>Eukaryota</taxon>
        <taxon>Metazoa</taxon>
        <taxon>Chordata</taxon>
        <taxon>Craniata</taxon>
        <taxon>Vertebrata</taxon>
        <taxon>Cyclostomata</taxon>
        <taxon>Myxini</taxon>
        <taxon>Myxiniformes</taxon>
        <taxon>Myxinidae</taxon>
        <taxon>Eptatretinae</taxon>
        <taxon>Eptatretus</taxon>
    </lineage>
</organism>
<dbReference type="InterPro" id="IPR051499">
    <property type="entry name" value="Phosducin-like_reg"/>
</dbReference>
<feature type="compositionally biased region" description="Acidic residues" evidence="4">
    <location>
        <begin position="20"/>
        <end position="31"/>
    </location>
</feature>
<accession>A0A8C4NHE8</accession>
<evidence type="ECO:0000313" key="6">
    <source>
        <dbReference type="Ensembl" id="ENSEBUP00000006867.1"/>
    </source>
</evidence>
<comment type="similarity">
    <text evidence="1">Belongs to the phosducin family.</text>
</comment>
<dbReference type="GeneTree" id="ENSGT00940000159569"/>
<dbReference type="AlphaFoldDB" id="A0A8C4NHE8"/>
<dbReference type="Ensembl" id="ENSEBUT00000007332.1">
    <property type="protein sequence ID" value="ENSEBUP00000006867.1"/>
    <property type="gene ID" value="ENSEBUG00000004503.1"/>
</dbReference>
<evidence type="ECO:0000256" key="1">
    <source>
        <dbReference type="ARBA" id="ARBA00009686"/>
    </source>
</evidence>
<keyword evidence="2" id="KW-0597">Phosphoprotein</keyword>
<keyword evidence="3" id="KW-0716">Sensory transduction</keyword>
<dbReference type="PRINTS" id="PR00677">
    <property type="entry name" value="PHOSDUCIN"/>
</dbReference>
<dbReference type="InterPro" id="IPR036249">
    <property type="entry name" value="Thioredoxin-like_sf"/>
</dbReference>
<evidence type="ECO:0000313" key="7">
    <source>
        <dbReference type="Proteomes" id="UP000694388"/>
    </source>
</evidence>
<evidence type="ECO:0000259" key="5">
    <source>
        <dbReference type="Pfam" id="PF02114"/>
    </source>
</evidence>
<name>A0A8C4NHE8_EPTBU</name>
<dbReference type="Gene3D" id="1.10.168.10">
    <property type="entry name" value="Phosducin, domain 2"/>
    <property type="match status" value="1"/>
</dbReference>
<dbReference type="Gene3D" id="3.40.30.10">
    <property type="entry name" value="Glutaredoxin"/>
    <property type="match status" value="1"/>
</dbReference>
<evidence type="ECO:0000256" key="3">
    <source>
        <dbReference type="ARBA" id="ARBA00023305"/>
    </source>
</evidence>
<feature type="domain" description="Phosducin" evidence="5">
    <location>
        <begin position="42"/>
        <end position="261"/>
    </location>
</feature>
<dbReference type="PANTHER" id="PTHR46052:SF1">
    <property type="entry name" value="PHOSDUCIN-LIKE PROTEIN"/>
    <property type="match status" value="1"/>
</dbReference>
<evidence type="ECO:0000256" key="2">
    <source>
        <dbReference type="ARBA" id="ARBA00022553"/>
    </source>
</evidence>
<dbReference type="GO" id="GO:0008277">
    <property type="term" value="P:regulation of G protein-coupled receptor signaling pathway"/>
    <property type="evidence" value="ECO:0007669"/>
    <property type="project" value="InterPro"/>
</dbReference>
<reference evidence="6" key="1">
    <citation type="submission" date="2025-08" db="UniProtKB">
        <authorList>
            <consortium name="Ensembl"/>
        </authorList>
    </citation>
    <scope>IDENTIFICATION</scope>
</reference>
<proteinExistence type="inferred from homology"/>
<dbReference type="GO" id="GO:0007601">
    <property type="term" value="P:visual perception"/>
    <property type="evidence" value="ECO:0007669"/>
    <property type="project" value="UniProtKB-KW"/>
</dbReference>